<dbReference type="OrthoDB" id="255759at2"/>
<accession>A0A517PH85</accession>
<reference evidence="1 2" key="1">
    <citation type="submission" date="2019-02" db="EMBL/GenBank/DDBJ databases">
        <title>Deep-cultivation of Planctomycetes and their phenomic and genomic characterization uncovers novel biology.</title>
        <authorList>
            <person name="Wiegand S."/>
            <person name="Jogler M."/>
            <person name="Boedeker C."/>
            <person name="Pinto D."/>
            <person name="Vollmers J."/>
            <person name="Rivas-Marin E."/>
            <person name="Kohn T."/>
            <person name="Peeters S.H."/>
            <person name="Heuer A."/>
            <person name="Rast P."/>
            <person name="Oberbeckmann S."/>
            <person name="Bunk B."/>
            <person name="Jeske O."/>
            <person name="Meyerdierks A."/>
            <person name="Storesund J.E."/>
            <person name="Kallscheuer N."/>
            <person name="Luecker S."/>
            <person name="Lage O.M."/>
            <person name="Pohl T."/>
            <person name="Merkel B.J."/>
            <person name="Hornburger P."/>
            <person name="Mueller R.-W."/>
            <person name="Bruemmer F."/>
            <person name="Labrenz M."/>
            <person name="Spormann A.M."/>
            <person name="Op den Camp H."/>
            <person name="Overmann J."/>
            <person name="Amann R."/>
            <person name="Jetten M.S.M."/>
            <person name="Mascher T."/>
            <person name="Medema M.H."/>
            <person name="Devos D.P."/>
            <person name="Kaster A.-K."/>
            <person name="Ovreas L."/>
            <person name="Rohde M."/>
            <person name="Galperin M.Y."/>
            <person name="Jogler C."/>
        </authorList>
    </citation>
    <scope>NUCLEOTIDE SEQUENCE [LARGE SCALE GENOMIC DNA]</scope>
    <source>
        <strain evidence="1 2">HG66A1</strain>
    </source>
</reference>
<dbReference type="RefSeq" id="WP_145180508.1">
    <property type="nucleotide sequence ID" value="NZ_CP036266.1"/>
</dbReference>
<gene>
    <name evidence="1" type="ORF">HG66A1_05050</name>
</gene>
<sequence>MSEDVFAALEESQQQSPESVLERLIETLTAQKNYHRLFDALLMQQKHAMGLEVLQPTTFDNVPDERKREFEEAYIEAARKVGNLFLDEKMYSDAWLYFQTIQEPEQVTEALSKINPRTVPEDKVEGLIQVCAYEGANPEKGFEIMLQSNGICNTITVFDQMNAQLKPESRKKIAQLLVDQLYTDLVQSLQYHVQQKMPIAPPADNLRELMAGRDWMFEGGSYHIDVSHLNSVVRFARLLSEDDPHLAKVIELCEYGARLDQQFQYPGESPFEDFYPAHLHFFKALVGEENDRNLAIGYFEKKLEMEPDEDDKQMIAYVLIDLLTRLKMNERAIELAETYLSQFEDPNTFSFTSLCRQTNHLDVLQKVARGKGDLVTFAGALLDAQNKPQPQES</sequence>
<keyword evidence="2" id="KW-1185">Reference proteome</keyword>
<organism evidence="1 2">
    <name type="scientific">Gimesia chilikensis</name>
    <dbReference type="NCBI Taxonomy" id="2605989"/>
    <lineage>
        <taxon>Bacteria</taxon>
        <taxon>Pseudomonadati</taxon>
        <taxon>Planctomycetota</taxon>
        <taxon>Planctomycetia</taxon>
        <taxon>Planctomycetales</taxon>
        <taxon>Planctomycetaceae</taxon>
        <taxon>Gimesia</taxon>
    </lineage>
</organism>
<evidence type="ECO:0000313" key="1">
    <source>
        <dbReference type="EMBL" id="QDT18743.1"/>
    </source>
</evidence>
<dbReference type="AlphaFoldDB" id="A0A517PH85"/>
<name>A0A517PH85_9PLAN</name>
<protein>
    <recommendedName>
        <fullName evidence="3">Tetratricopeptide repeat protein</fullName>
    </recommendedName>
</protein>
<proteinExistence type="predicted"/>
<dbReference type="EMBL" id="CP036266">
    <property type="protein sequence ID" value="QDT18743.1"/>
    <property type="molecule type" value="Genomic_DNA"/>
</dbReference>
<evidence type="ECO:0000313" key="2">
    <source>
        <dbReference type="Proteomes" id="UP000320421"/>
    </source>
</evidence>
<dbReference type="Proteomes" id="UP000320421">
    <property type="component" value="Chromosome"/>
</dbReference>
<evidence type="ECO:0008006" key="3">
    <source>
        <dbReference type="Google" id="ProtNLM"/>
    </source>
</evidence>